<reference evidence="2" key="1">
    <citation type="submission" date="2020-10" db="EMBL/GenBank/DDBJ databases">
        <authorList>
            <person name="Kikuchi T."/>
        </authorList>
    </citation>
    <scope>NUCLEOTIDE SEQUENCE</scope>
    <source>
        <strain evidence="2">NKZ352</strain>
    </source>
</reference>
<evidence type="ECO:0000313" key="3">
    <source>
        <dbReference type="Proteomes" id="UP000835052"/>
    </source>
</evidence>
<proteinExistence type="predicted"/>
<sequence>MQATVSTQPSAPHVAVVARRKNVVRDVVDMKSSFYTILKEPIPTKNCFDVAMTTYTTPSVEYVMTVRVPQRFPFEPPTVELTKPKNHNANFRFLRKDWWKPTMTLRTMLIEVNHSLTQKHASPQNRNRGDQSPASRTPSSRGHRQ</sequence>
<feature type="region of interest" description="Disordered" evidence="1">
    <location>
        <begin position="117"/>
        <end position="145"/>
    </location>
</feature>
<organism evidence="2 3">
    <name type="scientific">Caenorhabditis auriculariae</name>
    <dbReference type="NCBI Taxonomy" id="2777116"/>
    <lineage>
        <taxon>Eukaryota</taxon>
        <taxon>Metazoa</taxon>
        <taxon>Ecdysozoa</taxon>
        <taxon>Nematoda</taxon>
        <taxon>Chromadorea</taxon>
        <taxon>Rhabditida</taxon>
        <taxon>Rhabditina</taxon>
        <taxon>Rhabditomorpha</taxon>
        <taxon>Rhabditoidea</taxon>
        <taxon>Rhabditidae</taxon>
        <taxon>Peloderinae</taxon>
        <taxon>Caenorhabditis</taxon>
    </lineage>
</organism>
<dbReference type="AlphaFoldDB" id="A0A8S1H4K1"/>
<evidence type="ECO:0000313" key="2">
    <source>
        <dbReference type="EMBL" id="CAD6189728.1"/>
    </source>
</evidence>
<dbReference type="OrthoDB" id="5862035at2759"/>
<keyword evidence="3" id="KW-1185">Reference proteome</keyword>
<name>A0A8S1H4K1_9PELO</name>
<dbReference type="CDD" id="cd00195">
    <property type="entry name" value="UBCc_UEV"/>
    <property type="match status" value="1"/>
</dbReference>
<accession>A0A8S1H4K1</accession>
<protein>
    <submittedName>
        <fullName evidence="2">Uncharacterized protein</fullName>
    </submittedName>
</protein>
<dbReference type="Proteomes" id="UP000835052">
    <property type="component" value="Unassembled WGS sequence"/>
</dbReference>
<dbReference type="Gene3D" id="3.10.110.10">
    <property type="entry name" value="Ubiquitin Conjugating Enzyme"/>
    <property type="match status" value="1"/>
</dbReference>
<comment type="caution">
    <text evidence="2">The sequence shown here is derived from an EMBL/GenBank/DDBJ whole genome shotgun (WGS) entry which is preliminary data.</text>
</comment>
<dbReference type="InterPro" id="IPR016135">
    <property type="entry name" value="UBQ-conjugating_enzyme/RWD"/>
</dbReference>
<dbReference type="SUPFAM" id="SSF54495">
    <property type="entry name" value="UBC-like"/>
    <property type="match status" value="1"/>
</dbReference>
<dbReference type="EMBL" id="CAJGYM010000012">
    <property type="protein sequence ID" value="CAD6189728.1"/>
    <property type="molecule type" value="Genomic_DNA"/>
</dbReference>
<evidence type="ECO:0000256" key="1">
    <source>
        <dbReference type="SAM" id="MobiDB-lite"/>
    </source>
</evidence>
<gene>
    <name evidence="2" type="ORF">CAUJ_LOCUS5647</name>
</gene>